<dbReference type="Proteomes" id="UP000823909">
    <property type="component" value="Unassembled WGS sequence"/>
</dbReference>
<gene>
    <name evidence="2" type="ORF">H9910_07105</name>
</gene>
<dbReference type="Pfam" id="PF16347">
    <property type="entry name" value="SGSH_C"/>
    <property type="match status" value="1"/>
</dbReference>
<reference evidence="2" key="2">
    <citation type="submission" date="2021-04" db="EMBL/GenBank/DDBJ databases">
        <authorList>
            <person name="Gilroy R."/>
        </authorList>
    </citation>
    <scope>NUCLEOTIDE SEQUENCE</scope>
    <source>
        <strain evidence="2">ChiBcec15-3976</strain>
    </source>
</reference>
<reference evidence="2" key="1">
    <citation type="journal article" date="2021" name="PeerJ">
        <title>Extensive microbial diversity within the chicken gut microbiome revealed by metagenomics and culture.</title>
        <authorList>
            <person name="Gilroy R."/>
            <person name="Ravi A."/>
            <person name="Getino M."/>
            <person name="Pursley I."/>
            <person name="Horton D.L."/>
            <person name="Alikhan N.F."/>
            <person name="Baker D."/>
            <person name="Gharbi K."/>
            <person name="Hall N."/>
            <person name="Watson M."/>
            <person name="Adriaenssens E.M."/>
            <person name="Foster-Nyarko E."/>
            <person name="Jarju S."/>
            <person name="Secka A."/>
            <person name="Antonio M."/>
            <person name="Oren A."/>
            <person name="Chaudhuri R.R."/>
            <person name="La Ragione R."/>
            <person name="Hildebrand F."/>
            <person name="Pallen M.J."/>
        </authorList>
    </citation>
    <scope>NUCLEOTIDE SEQUENCE</scope>
    <source>
        <strain evidence="2">ChiBcec15-3976</strain>
    </source>
</reference>
<evidence type="ECO:0000313" key="3">
    <source>
        <dbReference type="Proteomes" id="UP000823909"/>
    </source>
</evidence>
<accession>A0A9D2RG30</accession>
<protein>
    <submittedName>
        <fullName evidence="2">Sulfatase</fullName>
    </submittedName>
</protein>
<feature type="domain" description="N-sulphoglucosamine sulphohydrolase C-terminal" evidence="1">
    <location>
        <begin position="8"/>
        <end position="103"/>
    </location>
</feature>
<feature type="non-terminal residue" evidence="2">
    <location>
        <position position="1"/>
    </location>
</feature>
<dbReference type="EMBL" id="DWUU01000043">
    <property type="protein sequence ID" value="HJD42761.1"/>
    <property type="molecule type" value="Genomic_DNA"/>
</dbReference>
<dbReference type="Gene3D" id="3.40.720.10">
    <property type="entry name" value="Alkaline Phosphatase, subunit A"/>
    <property type="match status" value="1"/>
</dbReference>
<evidence type="ECO:0000313" key="2">
    <source>
        <dbReference type="EMBL" id="HJD42761.1"/>
    </source>
</evidence>
<dbReference type="InterPro" id="IPR032506">
    <property type="entry name" value="SGSH_C"/>
</dbReference>
<evidence type="ECO:0000259" key="1">
    <source>
        <dbReference type="Pfam" id="PF16347"/>
    </source>
</evidence>
<dbReference type="InterPro" id="IPR017850">
    <property type="entry name" value="Alkaline_phosphatase_core_sf"/>
</dbReference>
<comment type="caution">
    <text evidence="2">The sequence shown here is derived from an EMBL/GenBank/DDBJ whole genome shotgun (WGS) entry which is preliminary data.</text>
</comment>
<dbReference type="AlphaFoldDB" id="A0A9D2RG30"/>
<dbReference type="SUPFAM" id="SSF53649">
    <property type="entry name" value="Alkaline phosphatase-like"/>
    <property type="match status" value="1"/>
</dbReference>
<proteinExistence type="predicted"/>
<sequence>DPRFKCGGETRAEIVQTIDLPATLLEYFGISLPEDMQGKPIRTVIEENRSIRDYALFGIHGAHVNVFDGRYVYMKAPESEANVPLYEYTTMPMHMRNLFSVDELRNAKAIDGSRFAFTKGCPVWQIPKGNGNGSKDFSDLLINGKDSEEAKHIDNNSLVNAANFGNKLFDMKEDPKQENELFDIDVEVYMANLLQKVMLENDCPMEQFERLGIPGDRKIEAADIEELHVREKEYEVPLILPDYQWTKGGINTYRALLKFIPAGQKEQVISVLKDNIPKHLREGIINPDTILDIIPLTVDRQYVDMVQYFVGLSGRTA</sequence>
<name>A0A9D2RG30_9FIRM</name>
<organism evidence="2 3">
    <name type="scientific">Candidatus Mediterraneibacter quadrami</name>
    <dbReference type="NCBI Taxonomy" id="2838684"/>
    <lineage>
        <taxon>Bacteria</taxon>
        <taxon>Bacillati</taxon>
        <taxon>Bacillota</taxon>
        <taxon>Clostridia</taxon>
        <taxon>Lachnospirales</taxon>
        <taxon>Lachnospiraceae</taxon>
        <taxon>Mediterraneibacter</taxon>
    </lineage>
</organism>